<dbReference type="Proteomes" id="UP000783863">
    <property type="component" value="Unassembled WGS sequence"/>
</dbReference>
<proteinExistence type="inferred from homology"/>
<name>A0A8J7YJW0_9EURY</name>
<accession>A0A8J7YJW0</accession>
<keyword evidence="2" id="KW-0479">Metal-binding</keyword>
<evidence type="ECO:0000256" key="5">
    <source>
        <dbReference type="ARBA" id="ARBA00023004"/>
    </source>
</evidence>
<dbReference type="GO" id="GO:0046872">
    <property type="term" value="F:metal ion binding"/>
    <property type="evidence" value="ECO:0007669"/>
    <property type="project" value="UniProtKB-KW"/>
</dbReference>
<comment type="similarity">
    <text evidence="1">Belongs to the hemerythrin family.</text>
</comment>
<keyword evidence="5" id="KW-0408">Iron</keyword>
<dbReference type="InterPro" id="IPR042099">
    <property type="entry name" value="ANL_N_sf"/>
</dbReference>
<dbReference type="GO" id="GO:0016020">
    <property type="term" value="C:membrane"/>
    <property type="evidence" value="ECO:0007669"/>
    <property type="project" value="TreeGrafter"/>
</dbReference>
<dbReference type="RefSeq" id="WP_220588845.1">
    <property type="nucleotide sequence ID" value="NZ_RKLQ01000002.1"/>
</dbReference>
<evidence type="ECO:0000256" key="3">
    <source>
        <dbReference type="ARBA" id="ARBA00022741"/>
    </source>
</evidence>
<evidence type="ECO:0000256" key="1">
    <source>
        <dbReference type="ARBA" id="ARBA00010587"/>
    </source>
</evidence>
<dbReference type="InterPro" id="IPR000873">
    <property type="entry name" value="AMP-dep_synth/lig_dom"/>
</dbReference>
<feature type="domain" description="AMP-dependent synthetase/ligase" evidence="6">
    <location>
        <begin position="196"/>
        <end position="573"/>
    </location>
</feature>
<dbReference type="NCBIfam" id="TIGR02481">
    <property type="entry name" value="hemeryth_dom"/>
    <property type="match status" value="1"/>
</dbReference>
<sequence length="612" mass="66922">MAESDGEFIEWSDERYSTQIDRFDEQHKHLFGLLNDLHVAIEAGHSEAVVGDILEELERYTEYHFGDEEEFMQDCGYAMDCANCFYDHKDFHEEFVETVGEFRERHENGEPITTDVLEFTKEWLDAHIAGPDIDQKYSQYYQEEVPDDYEYQPGKLNESREGERTYAAEDTEVELESDVYVGGTVSIPKGTVADWFARQVDRHGDRPAAYVPTGDGYEPQTFRELYRQAWRVAAGLLDAGVEPGTTLGICARPSYRWSIVDIACHLAGVVSVPIHAGQTDERTVTVEATTDIETVVVDGTASEAVRAGPQRVFDISDLPAGNRDNLPGFDADPDDVATIVSPPGAEMGTVECAVTHRNLLAAAAMLSEQFPATRGSTGTAVLPQSRIFHRATTYYLWNRGAAAAYIPADDIVGGLEAVEPDVLIGSPELYDHLRSELEASIAELGGLKRRLADGAAIDRGEAVQNGNTGSLTDSAAARVVFGPLRESFGLGNLDHALSGTDPLDPETAKFLWGVGVPVSQVFGTTELTGVGCVNEYGAEQLTALGEPLPGTEVAVTDDGAVAFRGDHVVERYWETSDVATAATTGEWYVTGKAGRFDDESRLRRRDPVEATK</sequence>
<dbReference type="EMBL" id="RKLQ01000002">
    <property type="protein sequence ID" value="MBX0304636.1"/>
    <property type="molecule type" value="Genomic_DNA"/>
</dbReference>
<dbReference type="InterPro" id="IPR035938">
    <property type="entry name" value="Hemerythrin-like_sf"/>
</dbReference>
<evidence type="ECO:0000313" key="9">
    <source>
        <dbReference type="Proteomes" id="UP000783863"/>
    </source>
</evidence>
<dbReference type="SUPFAM" id="SSF47188">
    <property type="entry name" value="Hemerythrin-like"/>
    <property type="match status" value="1"/>
</dbReference>
<dbReference type="Pfam" id="PF00501">
    <property type="entry name" value="AMP-binding"/>
    <property type="match status" value="1"/>
</dbReference>
<dbReference type="Gene3D" id="3.40.50.12780">
    <property type="entry name" value="N-terminal domain of ligase-like"/>
    <property type="match status" value="1"/>
</dbReference>
<evidence type="ECO:0000256" key="2">
    <source>
        <dbReference type="ARBA" id="ARBA00022723"/>
    </source>
</evidence>
<dbReference type="InterPro" id="IPR012827">
    <property type="entry name" value="Hemerythrin_metal-bd"/>
</dbReference>
<keyword evidence="3" id="KW-0547">Nucleotide-binding</keyword>
<evidence type="ECO:0000313" key="8">
    <source>
        <dbReference type="EMBL" id="MBX0304636.1"/>
    </source>
</evidence>
<dbReference type="PANTHER" id="PTHR43272">
    <property type="entry name" value="LONG-CHAIN-FATTY-ACID--COA LIGASE"/>
    <property type="match status" value="1"/>
</dbReference>
<protein>
    <submittedName>
        <fullName evidence="8">Bacteriohemerythrin</fullName>
    </submittedName>
</protein>
<dbReference type="NCBIfam" id="NF033749">
    <property type="entry name" value="bact_hemeryth"/>
    <property type="match status" value="1"/>
</dbReference>
<dbReference type="AlphaFoldDB" id="A0A8J7YJW0"/>
<organism evidence="8 9">
    <name type="scientific">Haloarcula salinisoli</name>
    <dbReference type="NCBI Taxonomy" id="2487746"/>
    <lineage>
        <taxon>Archaea</taxon>
        <taxon>Methanobacteriati</taxon>
        <taxon>Methanobacteriota</taxon>
        <taxon>Stenosarchaea group</taxon>
        <taxon>Halobacteria</taxon>
        <taxon>Halobacteriales</taxon>
        <taxon>Haloarculaceae</taxon>
        <taxon>Haloarcula</taxon>
    </lineage>
</organism>
<dbReference type="Gene3D" id="1.20.120.50">
    <property type="entry name" value="Hemerythrin-like"/>
    <property type="match status" value="1"/>
</dbReference>
<dbReference type="PANTHER" id="PTHR43272:SF33">
    <property type="entry name" value="AMP-BINDING DOMAIN-CONTAINING PROTEIN-RELATED"/>
    <property type="match status" value="1"/>
</dbReference>
<dbReference type="GO" id="GO:0005524">
    <property type="term" value="F:ATP binding"/>
    <property type="evidence" value="ECO:0007669"/>
    <property type="project" value="UniProtKB-KW"/>
</dbReference>
<keyword evidence="4" id="KW-0067">ATP-binding</keyword>
<evidence type="ECO:0000256" key="4">
    <source>
        <dbReference type="ARBA" id="ARBA00022840"/>
    </source>
</evidence>
<dbReference type="CDD" id="cd12107">
    <property type="entry name" value="Hemerythrin"/>
    <property type="match status" value="1"/>
</dbReference>
<dbReference type="InterPro" id="IPR012312">
    <property type="entry name" value="Hemerythrin-like"/>
</dbReference>
<evidence type="ECO:0000259" key="7">
    <source>
        <dbReference type="Pfam" id="PF01814"/>
    </source>
</evidence>
<feature type="domain" description="Hemerythrin-like" evidence="7">
    <location>
        <begin position="20"/>
        <end position="130"/>
    </location>
</feature>
<dbReference type="GO" id="GO:0004467">
    <property type="term" value="F:long-chain fatty acid-CoA ligase activity"/>
    <property type="evidence" value="ECO:0007669"/>
    <property type="project" value="TreeGrafter"/>
</dbReference>
<dbReference type="SUPFAM" id="SSF56801">
    <property type="entry name" value="Acetyl-CoA synthetase-like"/>
    <property type="match status" value="1"/>
</dbReference>
<keyword evidence="9" id="KW-1185">Reference proteome</keyword>
<reference evidence="8" key="1">
    <citation type="submission" date="2021-06" db="EMBL/GenBank/DDBJ databases">
        <title>Halomicroarcula sp. F24A a new haloarchaeum isolated from saline soil.</title>
        <authorList>
            <person name="Duran-Viseras A."/>
            <person name="Sanchez-Porro C."/>
            <person name="Ventosa A."/>
        </authorList>
    </citation>
    <scope>NUCLEOTIDE SEQUENCE</scope>
    <source>
        <strain evidence="8">F24A</strain>
    </source>
</reference>
<gene>
    <name evidence="8" type="ORF">EGD98_13250</name>
</gene>
<comment type="caution">
    <text evidence="8">The sequence shown here is derived from an EMBL/GenBank/DDBJ whole genome shotgun (WGS) entry which is preliminary data.</text>
</comment>
<dbReference type="Pfam" id="PF01814">
    <property type="entry name" value="Hemerythrin"/>
    <property type="match status" value="1"/>
</dbReference>
<evidence type="ECO:0000259" key="6">
    <source>
        <dbReference type="Pfam" id="PF00501"/>
    </source>
</evidence>